<dbReference type="OrthoDB" id="8596308at2"/>
<feature type="region of interest" description="Disordered" evidence="1">
    <location>
        <begin position="78"/>
        <end position="100"/>
    </location>
</feature>
<comment type="caution">
    <text evidence="4">The sequence shown here is derived from an EMBL/GenBank/DDBJ whole genome shotgun (WGS) entry which is preliminary data.</text>
</comment>
<gene>
    <name evidence="4" type="ORF">C2I19_10290</name>
</gene>
<accession>A0A2S5DGQ8</accession>
<dbReference type="Pfam" id="PF13511">
    <property type="entry name" value="DUF4124"/>
    <property type="match status" value="1"/>
</dbReference>
<proteinExistence type="predicted"/>
<dbReference type="EMBL" id="PQWB01000036">
    <property type="protein sequence ID" value="POZ62197.1"/>
    <property type="molecule type" value="Genomic_DNA"/>
</dbReference>
<evidence type="ECO:0000313" key="5">
    <source>
        <dbReference type="Proteomes" id="UP000237082"/>
    </source>
</evidence>
<dbReference type="Proteomes" id="UP000237082">
    <property type="component" value="Unassembled WGS sequence"/>
</dbReference>
<feature type="domain" description="DUF4124" evidence="3">
    <location>
        <begin position="8"/>
        <end position="62"/>
    </location>
</feature>
<feature type="signal peptide" evidence="2">
    <location>
        <begin position="1"/>
        <end position="18"/>
    </location>
</feature>
<evidence type="ECO:0000313" key="4">
    <source>
        <dbReference type="EMBL" id="POZ62197.1"/>
    </source>
</evidence>
<evidence type="ECO:0000259" key="3">
    <source>
        <dbReference type="Pfam" id="PF13511"/>
    </source>
</evidence>
<organism evidence="4 5">
    <name type="scientific">Chromobacterium alticapitis</name>
    <dbReference type="NCBI Taxonomy" id="2073169"/>
    <lineage>
        <taxon>Bacteria</taxon>
        <taxon>Pseudomonadati</taxon>
        <taxon>Pseudomonadota</taxon>
        <taxon>Betaproteobacteria</taxon>
        <taxon>Neisseriales</taxon>
        <taxon>Chromobacteriaceae</taxon>
        <taxon>Chromobacterium</taxon>
    </lineage>
</organism>
<protein>
    <recommendedName>
        <fullName evidence="3">DUF4124 domain-containing protein</fullName>
    </recommendedName>
</protein>
<dbReference type="InterPro" id="IPR025392">
    <property type="entry name" value="DUF4124"/>
</dbReference>
<reference evidence="5" key="1">
    <citation type="submission" date="2018-02" db="EMBL/GenBank/DDBJ databases">
        <authorList>
            <person name="O'Hara-Hanley K."/>
            <person name="Soby S."/>
        </authorList>
    </citation>
    <scope>NUCLEOTIDE SEQUENCE [LARGE SCALE GENOMIC DNA]</scope>
    <source>
        <strain evidence="5">MWU14-2602</strain>
    </source>
</reference>
<keyword evidence="2" id="KW-0732">Signal</keyword>
<name>A0A2S5DGQ8_9NEIS</name>
<evidence type="ECO:0000256" key="2">
    <source>
        <dbReference type="SAM" id="SignalP"/>
    </source>
</evidence>
<feature type="chain" id="PRO_5015516155" description="DUF4124 domain-containing protein" evidence="2">
    <location>
        <begin position="19"/>
        <end position="155"/>
    </location>
</feature>
<keyword evidence="5" id="KW-1185">Reference proteome</keyword>
<sequence>MKMLSLVCLMAVCLAAQASVFKCRDAAGGIAYSQQPCPPGSRKLEMASQPFSVVEQDEQARAVAQRYRRDLTDWLGKQDKARQKAAAAADKERRDKRKKWLAEREHCQRLDDKRRALGGRLREAASRKEADRVQARLAKAEDQMQDRACHLYKED</sequence>
<dbReference type="RefSeq" id="WP_103902601.1">
    <property type="nucleotide sequence ID" value="NZ_PQWB01000036.1"/>
</dbReference>
<evidence type="ECO:0000256" key="1">
    <source>
        <dbReference type="SAM" id="MobiDB-lite"/>
    </source>
</evidence>
<dbReference type="AlphaFoldDB" id="A0A2S5DGQ8"/>